<evidence type="ECO:0000256" key="2">
    <source>
        <dbReference type="SAM" id="Phobius"/>
    </source>
</evidence>
<organism evidence="4 5">
    <name type="scientific">Rhizoctonia solani</name>
    <dbReference type="NCBI Taxonomy" id="456999"/>
    <lineage>
        <taxon>Eukaryota</taxon>
        <taxon>Fungi</taxon>
        <taxon>Dikarya</taxon>
        <taxon>Basidiomycota</taxon>
        <taxon>Agaricomycotina</taxon>
        <taxon>Agaricomycetes</taxon>
        <taxon>Cantharellales</taxon>
        <taxon>Ceratobasidiaceae</taxon>
        <taxon>Rhizoctonia</taxon>
    </lineage>
</organism>
<sequence>MSDQQVKDDGKPKPSETTQAEFGEARGAFYQQSNHDKLASDRYGEELDPEACIWRMYAEEAKEQDAESVREKNENLNNLLLFATLFSAIVTTFIIDSTSLLQQDSSEVSIQLLLALVQSQRRIEAGTPDLAPFPIEIPTFEPSSIARLINVLWFVSLMISLGAAVVAILAKEWLTAFLAYKTRHAQKYALERQVRLANQRTWNMLPIIDLLPTLLNFALVLFGVGLIIRLWTLDFVVAGVTSVISVGVGGIYLLLVALGALLKACPYKSQISRYSRKLIPKVMLDYFKDASAAQDTSDDGSVKRKSLHLLGWLFHNSRDPVLSSYVTQALAGLKSRGPGLETSSNDPGSKEASNHFPSYTKSNLDIYLLFEMGAQAVDQLEALPTKGGDELTLNGGSSAARLAIALSEIYPSALNWKTFKFEGTALEAPQARQHLSTQTGSFPQEIVADDISILARRITDKARNALNLFWVETSPALTPIAYAYLATAELKMLRHDLAIASLLKAGELANLNHRAINIPPPNLDQDVDATVAPVTATTPGNATTTVTAREGTDVPVATDEGVSELIDGLWERYTRALARTALVIKSALYHADIYQSQELQSAISELLLEARVTIKQVKRYDVDLSAKSTISHWNKDISIRFTNTVQRVSYRCEVGNFEVLESLVDFCRSYNVTDSVRLEGFQVAAFEFLVTFWADYFWDGVSKNSPNNTAALPSWITELNQNVPQTPPYDLQTSADIINQQCVLLTHIAYTLERRNVTWAGTSPLPPSQNNVVELILDLVTSRFGALVNTKKRFQYDRNENDPRRYEWTEKMEVEGWVGCATDNLELNLANYSTDRAWRNHVHQLCWHTLRLLVLAGTLNSHLMDVALENLALITVLDFIYGALRAPSRDVTILAIGDFLYNVASRIKFKQLNERETEYFKRGRGFYILAKVGQVESDRAAVAECVKRILDTFYWEKISVDQRVFLSLLEAASYVWDPVVKVESYALIAPSIYFQLENLSHPISYFVTETPSSLQTLLNGLKNWAEHKPIPDSAEHFTYMYLPPPDSAILYSLVEQVQRHIESGQPCWGSFVEDIQRAKYYEPNYKRFPPDQEPQKSIIDPAKGFSDTTAPGTGNQAQSTSATCHAASPSGAPNDTETSGVVGKVSGLPPVDTHAEDGTNQGFSDPGAGGGSATVDARI</sequence>
<gene>
    <name evidence="4" type="ORF">RDB_LOCUS78083</name>
</gene>
<feature type="compositionally biased region" description="Basic and acidic residues" evidence="1">
    <location>
        <begin position="1084"/>
        <end position="1094"/>
    </location>
</feature>
<proteinExistence type="predicted"/>
<feature type="domain" description="DUF6535" evidence="3">
    <location>
        <begin position="54"/>
        <end position="232"/>
    </location>
</feature>
<keyword evidence="2" id="KW-0812">Transmembrane</keyword>
<feature type="region of interest" description="Disordered" evidence="1">
    <location>
        <begin position="1"/>
        <end position="33"/>
    </location>
</feature>
<feature type="transmembrane region" description="Helical" evidence="2">
    <location>
        <begin position="235"/>
        <end position="262"/>
    </location>
</feature>
<reference evidence="4" key="1">
    <citation type="submission" date="2021-01" db="EMBL/GenBank/DDBJ databases">
        <authorList>
            <person name="Kaushik A."/>
        </authorList>
    </citation>
    <scope>NUCLEOTIDE SEQUENCE</scope>
    <source>
        <strain evidence="4">AG2-2IIIB</strain>
    </source>
</reference>
<protein>
    <recommendedName>
        <fullName evidence="3">DUF6535 domain-containing protein</fullName>
    </recommendedName>
</protein>
<evidence type="ECO:0000259" key="3">
    <source>
        <dbReference type="Pfam" id="PF20153"/>
    </source>
</evidence>
<feature type="transmembrane region" description="Helical" evidence="2">
    <location>
        <begin position="210"/>
        <end position="228"/>
    </location>
</feature>
<feature type="region of interest" description="Disordered" evidence="1">
    <location>
        <begin position="1084"/>
        <end position="1179"/>
    </location>
</feature>
<dbReference type="AlphaFoldDB" id="A0A8H3AYH2"/>
<dbReference type="EMBL" id="CAJMWT010002449">
    <property type="protein sequence ID" value="CAE6443462.1"/>
    <property type="molecule type" value="Genomic_DNA"/>
</dbReference>
<feature type="transmembrane region" description="Helical" evidence="2">
    <location>
        <begin position="151"/>
        <end position="170"/>
    </location>
</feature>
<evidence type="ECO:0000313" key="5">
    <source>
        <dbReference type="Proteomes" id="UP000663843"/>
    </source>
</evidence>
<feature type="region of interest" description="Disordered" evidence="1">
    <location>
        <begin position="335"/>
        <end position="356"/>
    </location>
</feature>
<feature type="compositionally biased region" description="Polar residues" evidence="1">
    <location>
        <begin position="1106"/>
        <end position="1123"/>
    </location>
</feature>
<feature type="compositionally biased region" description="Basic and acidic residues" evidence="1">
    <location>
        <begin position="1"/>
        <end position="14"/>
    </location>
</feature>
<keyword evidence="2" id="KW-1133">Transmembrane helix</keyword>
<feature type="transmembrane region" description="Helical" evidence="2">
    <location>
        <begin position="79"/>
        <end position="101"/>
    </location>
</feature>
<keyword evidence="2" id="KW-0472">Membrane</keyword>
<evidence type="ECO:0000313" key="4">
    <source>
        <dbReference type="EMBL" id="CAE6443462.1"/>
    </source>
</evidence>
<dbReference type="InterPro" id="IPR045338">
    <property type="entry name" value="DUF6535"/>
</dbReference>
<name>A0A8H3AYH2_9AGAM</name>
<dbReference type="Proteomes" id="UP000663843">
    <property type="component" value="Unassembled WGS sequence"/>
</dbReference>
<evidence type="ECO:0000256" key="1">
    <source>
        <dbReference type="SAM" id="MobiDB-lite"/>
    </source>
</evidence>
<accession>A0A8H3AYH2</accession>
<dbReference type="Pfam" id="PF20153">
    <property type="entry name" value="DUF6535"/>
    <property type="match status" value="1"/>
</dbReference>
<comment type="caution">
    <text evidence="4">The sequence shown here is derived from an EMBL/GenBank/DDBJ whole genome shotgun (WGS) entry which is preliminary data.</text>
</comment>